<dbReference type="InterPro" id="IPR000253">
    <property type="entry name" value="FHA_dom"/>
</dbReference>
<organism evidence="2 3">
    <name type="scientific">Vulcanimicrobium alpinum</name>
    <dbReference type="NCBI Taxonomy" id="3016050"/>
    <lineage>
        <taxon>Bacteria</taxon>
        <taxon>Bacillati</taxon>
        <taxon>Vulcanimicrobiota</taxon>
        <taxon>Vulcanimicrobiia</taxon>
        <taxon>Vulcanimicrobiales</taxon>
        <taxon>Vulcanimicrobiaceae</taxon>
        <taxon>Vulcanimicrobium</taxon>
    </lineage>
</organism>
<evidence type="ECO:0000259" key="1">
    <source>
        <dbReference type="PROSITE" id="PS50006"/>
    </source>
</evidence>
<dbReference type="RefSeq" id="WP_317996894.1">
    <property type="nucleotide sequence ID" value="NZ_AP025523.1"/>
</dbReference>
<dbReference type="Pfam" id="PF00498">
    <property type="entry name" value="FHA"/>
    <property type="match status" value="1"/>
</dbReference>
<dbReference type="PANTHER" id="PTHR23308">
    <property type="entry name" value="NUCLEAR INHIBITOR OF PROTEIN PHOSPHATASE-1"/>
    <property type="match status" value="1"/>
</dbReference>
<evidence type="ECO:0000313" key="3">
    <source>
        <dbReference type="Proteomes" id="UP001317532"/>
    </source>
</evidence>
<gene>
    <name evidence="2" type="ORF">WPS_11590</name>
</gene>
<dbReference type="Gene3D" id="2.60.200.20">
    <property type="match status" value="1"/>
</dbReference>
<dbReference type="SMART" id="SM00240">
    <property type="entry name" value="FHA"/>
    <property type="match status" value="1"/>
</dbReference>
<accession>A0AAN1XUU9</accession>
<reference evidence="2 3" key="1">
    <citation type="journal article" date="2022" name="ISME Commun">
        <title>Vulcanimicrobium alpinus gen. nov. sp. nov., the first cultivated representative of the candidate phylum 'Eremiobacterota', is a metabolically versatile aerobic anoxygenic phototroph.</title>
        <authorList>
            <person name="Yabe S."/>
            <person name="Muto K."/>
            <person name="Abe K."/>
            <person name="Yokota A."/>
            <person name="Staudigel H."/>
            <person name="Tebo B.M."/>
        </authorList>
    </citation>
    <scope>NUCLEOTIDE SEQUENCE [LARGE SCALE GENOMIC DNA]</scope>
    <source>
        <strain evidence="2 3">WC8-2</strain>
    </source>
</reference>
<dbReference type="InterPro" id="IPR008984">
    <property type="entry name" value="SMAD_FHA_dom_sf"/>
</dbReference>
<dbReference type="EMBL" id="AP025523">
    <property type="protein sequence ID" value="BDE05883.1"/>
    <property type="molecule type" value="Genomic_DNA"/>
</dbReference>
<sequence>MTDPRLVTLGLSCAYLAYVVVMRDRRGPPPARAIEASIPTRIELTVFHAGTIKTSRFGRRILVGRAPSADLRLDDPQVSRLHARIEMRDDGVYVDDLGSRNGTLVDGRPVTAPRRLEVDDEVTVGTAALVFRGVGAWR</sequence>
<protein>
    <recommendedName>
        <fullName evidence="1">FHA domain-containing protein</fullName>
    </recommendedName>
</protein>
<name>A0AAN1XUU9_UNVUL</name>
<feature type="domain" description="FHA" evidence="1">
    <location>
        <begin position="61"/>
        <end position="110"/>
    </location>
</feature>
<proteinExistence type="predicted"/>
<dbReference type="AlphaFoldDB" id="A0AAN1XUU9"/>
<dbReference type="InterPro" id="IPR050923">
    <property type="entry name" value="Cell_Proc_Reg/RNA_Proc"/>
</dbReference>
<dbReference type="CDD" id="cd00060">
    <property type="entry name" value="FHA"/>
    <property type="match status" value="1"/>
</dbReference>
<keyword evidence="3" id="KW-1185">Reference proteome</keyword>
<dbReference type="PROSITE" id="PS50006">
    <property type="entry name" value="FHA_DOMAIN"/>
    <property type="match status" value="1"/>
</dbReference>
<evidence type="ECO:0000313" key="2">
    <source>
        <dbReference type="EMBL" id="BDE05883.1"/>
    </source>
</evidence>
<dbReference type="SUPFAM" id="SSF49879">
    <property type="entry name" value="SMAD/FHA domain"/>
    <property type="match status" value="1"/>
</dbReference>
<dbReference type="KEGG" id="vab:WPS_11590"/>
<dbReference type="Proteomes" id="UP001317532">
    <property type="component" value="Chromosome"/>
</dbReference>